<dbReference type="Proteomes" id="UP000019225">
    <property type="component" value="Chromosome"/>
</dbReference>
<dbReference type="Pfam" id="PF02801">
    <property type="entry name" value="Ketoacyl-synt_C"/>
    <property type="match status" value="1"/>
</dbReference>
<dbReference type="GO" id="GO:0004312">
    <property type="term" value="F:fatty acid synthase activity"/>
    <property type="evidence" value="ECO:0007669"/>
    <property type="project" value="TreeGrafter"/>
</dbReference>
<dbReference type="InterPro" id="IPR016036">
    <property type="entry name" value="Malonyl_transacylase_ACP-bd"/>
</dbReference>
<dbReference type="KEGG" id="kal:KALB_8455"/>
<accession>W5WMP8</accession>
<evidence type="ECO:0000256" key="1">
    <source>
        <dbReference type="ARBA" id="ARBA00022450"/>
    </source>
</evidence>
<dbReference type="SMART" id="SM00825">
    <property type="entry name" value="PKS_KS"/>
    <property type="match status" value="1"/>
</dbReference>
<dbReference type="Pfam" id="PF16197">
    <property type="entry name" value="KAsynt_C_assoc"/>
    <property type="match status" value="1"/>
</dbReference>
<evidence type="ECO:0000256" key="3">
    <source>
        <dbReference type="ARBA" id="ARBA00022679"/>
    </source>
</evidence>
<feature type="domain" description="Ketosynthase family 3 (KS3)" evidence="4">
    <location>
        <begin position="1"/>
        <end position="455"/>
    </location>
</feature>
<dbReference type="CDD" id="cd00833">
    <property type="entry name" value="PKS"/>
    <property type="match status" value="1"/>
</dbReference>
<dbReference type="InterPro" id="IPR001227">
    <property type="entry name" value="Ac_transferase_dom_sf"/>
</dbReference>
<dbReference type="HOGENOM" id="CLU_000022_31_5_11"/>
<dbReference type="RefSeq" id="WP_051913243.1">
    <property type="nucleotide sequence ID" value="NZ_CP007155.1"/>
</dbReference>
<dbReference type="GO" id="GO:0005886">
    <property type="term" value="C:plasma membrane"/>
    <property type="evidence" value="ECO:0007669"/>
    <property type="project" value="TreeGrafter"/>
</dbReference>
<evidence type="ECO:0000256" key="2">
    <source>
        <dbReference type="ARBA" id="ARBA00022553"/>
    </source>
</evidence>
<keyword evidence="1" id="KW-0596">Phosphopantetheine</keyword>
<dbReference type="SUPFAM" id="SSF56214">
    <property type="entry name" value="4'-phosphopantetheinyl transferase"/>
    <property type="match status" value="1"/>
</dbReference>
<dbReference type="InterPro" id="IPR032821">
    <property type="entry name" value="PKS_assoc"/>
</dbReference>
<dbReference type="PATRIC" id="fig|1449976.3.peg.8490"/>
<dbReference type="Gene3D" id="3.40.366.10">
    <property type="entry name" value="Malonyl-Coenzyme A Acyl Carrier Protein, domain 2"/>
    <property type="match status" value="1"/>
</dbReference>
<dbReference type="InterPro" id="IPR014030">
    <property type="entry name" value="Ketoacyl_synth_N"/>
</dbReference>
<evidence type="ECO:0000313" key="6">
    <source>
        <dbReference type="Proteomes" id="UP000019225"/>
    </source>
</evidence>
<dbReference type="InterPro" id="IPR049551">
    <property type="entry name" value="PKS_DH_C"/>
</dbReference>
<dbReference type="InterPro" id="IPR037143">
    <property type="entry name" value="4-PPantetheinyl_Trfase_dom_sf"/>
</dbReference>
<dbReference type="GO" id="GO:0000287">
    <property type="term" value="F:magnesium ion binding"/>
    <property type="evidence" value="ECO:0007669"/>
    <property type="project" value="InterPro"/>
</dbReference>
<sequence>MADIAIVGMSVLLPGAPDLQSYWRNLVNGTDSITEVPANRWDAGYFEQGGANRADRVYCRRGGFVDEHASVDPARFGIMPNSVAGAEPDQLIAMRVAAAAIADAGGDRRLPARDRVGVILGRGGYLTPGLVRLDQRVRTAEQLVRTLGELVPGLGNGELDRVRAAFTEQLGPEQPESAIGLVPNLAASRVANRLDLRGPAYTVDAACASSLIAVDHAVNELASGRCDTMLAGGVHHCHDITFWSVFSQLRALSASQQIKPFHREADGILIGEGTGVVVLKRLVDAERDGDRVYAVIRGTGVASDGRSASLFNPDPGGQVTAVRKAWQAAGLDPAAEDSIGLLEAHGTATPAGDQAELSTLAEVFGSAGSAVIGSVKSMIGHTMPAAGIASLVKAALAVYHGVLLPTLHCEDPHPGLAATRFRPVDQARPWSEPVRRAGVNAFGFGGINAHVVLEQAPSAKPAPRSITVREPSRVLRFAADTREDLARLLQADDAQLTAAAPVSSGGRWRLGIVDPSPKRLAIARKAVDRGVAWRGRSNVWFSPDPLLARGELAFVFPGLEAEFDPRVEDVAEHFGLPRPQVDGADLGRHGTAVLGVSRLLDRALREIDLAPSSVAGHSIGEWSAMIASRMFTGAAIDQELTAFDPSALEVPGVEFATLGCGVERVREAIADRPELLLSHDNSPNQTIVCGPSAAVAELVAEFRKRAVMSQVLPFRSGFHTPMLKPYLKPFLDLADRLTPDAPEVAVWSATTVSPYPADAQGIRELYVRHLLEPVRFREVVESMHAAGTRVFVQVGPGQLGSLIDDTLRERDHLTVAANSVHRSGIDQLRLVATALWVEGATPAFDRLEAARHPVKLDLGSPLVSVGTRVQVPSGGPSSLEPLTADFPIAAELEALLRETAASAAAVIGTRHQVPALRRLRKSVHVSTATMPYLLDHCFVPQREGWPDEADRRPIVPATTLIRMMVDAAEEAAPGRRAVRVHGVRLLRWLTGAPATEVTIEVVPQDSDRVRVTVGDHSEAVVELAPGFHAPPQALWGADPASEREPELTAREFYDRRIMFHGPGFQGITELTAVGDRHVRGVITAPAAPGALLDNVGQLFGYWIYDTQTAKRVAFPVHIGRIDLYGDEPTAGTPVYCVVRITEVTDTIFEAQAQLSVGGTVWAEITGWQDRRFDSHPDTDPAYRFPERNTLARKQPGGWFAVAERWPDLASRELYLSKYLSSAERAVYDGLPPRSRREWLLGRIAVKDAVRDLLWDNGSGPVFPAEIMVRDDGAGRVWVVGHHGFQLPEVSVSLAHRNELGVSIARLAGTPVSIAIEEVGSGPVHGRQAVISNPADLPARQYVVAWTEGPATSDQEENA</sequence>
<dbReference type="OrthoDB" id="9778690at2"/>
<dbReference type="InterPro" id="IPR042104">
    <property type="entry name" value="PKS_dehydratase_sf"/>
</dbReference>
<dbReference type="eggNOG" id="COG3321">
    <property type="taxonomic scope" value="Bacteria"/>
</dbReference>
<dbReference type="GO" id="GO:0004315">
    <property type="term" value="F:3-oxoacyl-[acyl-carrier-protein] synthase activity"/>
    <property type="evidence" value="ECO:0007669"/>
    <property type="project" value="InterPro"/>
</dbReference>
<dbReference type="PANTHER" id="PTHR43775">
    <property type="entry name" value="FATTY ACID SYNTHASE"/>
    <property type="match status" value="1"/>
</dbReference>
<dbReference type="GO" id="GO:0005737">
    <property type="term" value="C:cytoplasm"/>
    <property type="evidence" value="ECO:0007669"/>
    <property type="project" value="TreeGrafter"/>
</dbReference>
<evidence type="ECO:0000259" key="4">
    <source>
        <dbReference type="PROSITE" id="PS52004"/>
    </source>
</evidence>
<dbReference type="InterPro" id="IPR018201">
    <property type="entry name" value="Ketoacyl_synth_AS"/>
</dbReference>
<dbReference type="Gene3D" id="3.30.70.250">
    <property type="entry name" value="Malonyl-CoA ACP transacylase, ACP-binding"/>
    <property type="match status" value="1"/>
</dbReference>
<dbReference type="Gene3D" id="3.40.47.10">
    <property type="match status" value="1"/>
</dbReference>
<dbReference type="SMART" id="SM00827">
    <property type="entry name" value="PKS_AT"/>
    <property type="match status" value="1"/>
</dbReference>
<dbReference type="InterPro" id="IPR014031">
    <property type="entry name" value="Ketoacyl_synth_C"/>
</dbReference>
<dbReference type="Pfam" id="PF14765">
    <property type="entry name" value="PS-DH"/>
    <property type="match status" value="1"/>
</dbReference>
<keyword evidence="3" id="KW-0808">Transferase</keyword>
<dbReference type="GO" id="GO:0071770">
    <property type="term" value="P:DIM/DIP cell wall layer assembly"/>
    <property type="evidence" value="ECO:0007669"/>
    <property type="project" value="TreeGrafter"/>
</dbReference>
<dbReference type="InterPro" id="IPR050091">
    <property type="entry name" value="PKS_NRPS_Biosynth_Enz"/>
</dbReference>
<dbReference type="Gene3D" id="3.10.129.110">
    <property type="entry name" value="Polyketide synthase dehydratase"/>
    <property type="match status" value="1"/>
</dbReference>
<dbReference type="EMBL" id="CP007155">
    <property type="protein sequence ID" value="AHI01812.1"/>
    <property type="molecule type" value="Genomic_DNA"/>
</dbReference>
<dbReference type="PROSITE" id="PS00606">
    <property type="entry name" value="KS3_1"/>
    <property type="match status" value="1"/>
</dbReference>
<dbReference type="Pfam" id="PF00698">
    <property type="entry name" value="Acyl_transf_1"/>
    <property type="match status" value="1"/>
</dbReference>
<name>W5WMP8_9PSEU</name>
<dbReference type="PANTHER" id="PTHR43775:SF37">
    <property type="entry name" value="SI:DKEY-61P9.11"/>
    <property type="match status" value="1"/>
</dbReference>
<protein>
    <recommendedName>
        <fullName evidence="4">Ketosynthase family 3 (KS3) domain-containing protein</fullName>
    </recommendedName>
</protein>
<dbReference type="InterPro" id="IPR014043">
    <property type="entry name" value="Acyl_transferase_dom"/>
</dbReference>
<dbReference type="GO" id="GO:0006633">
    <property type="term" value="P:fatty acid biosynthetic process"/>
    <property type="evidence" value="ECO:0007669"/>
    <property type="project" value="InterPro"/>
</dbReference>
<organism evidence="5 6">
    <name type="scientific">Kutzneria albida DSM 43870</name>
    <dbReference type="NCBI Taxonomy" id="1449976"/>
    <lineage>
        <taxon>Bacteria</taxon>
        <taxon>Bacillati</taxon>
        <taxon>Actinomycetota</taxon>
        <taxon>Actinomycetes</taxon>
        <taxon>Pseudonocardiales</taxon>
        <taxon>Pseudonocardiaceae</taxon>
        <taxon>Kutzneria</taxon>
    </lineage>
</organism>
<dbReference type="Pfam" id="PF00109">
    <property type="entry name" value="ketoacyl-synt"/>
    <property type="match status" value="1"/>
</dbReference>
<keyword evidence="2" id="KW-0597">Phosphoprotein</keyword>
<dbReference type="Gene3D" id="3.90.470.20">
    <property type="entry name" value="4'-phosphopantetheinyl transferase domain"/>
    <property type="match status" value="1"/>
</dbReference>
<dbReference type="InterPro" id="IPR020841">
    <property type="entry name" value="PKS_Beta-ketoAc_synthase_dom"/>
</dbReference>
<gene>
    <name evidence="5" type="ORF">KALB_8455</name>
</gene>
<dbReference type="InterPro" id="IPR016039">
    <property type="entry name" value="Thiolase-like"/>
</dbReference>
<dbReference type="SUPFAM" id="SSF55048">
    <property type="entry name" value="Probable ACP-binding domain of malonyl-CoA ACP transacylase"/>
    <property type="match status" value="1"/>
</dbReference>
<keyword evidence="6" id="KW-1185">Reference proteome</keyword>
<dbReference type="SUPFAM" id="SSF52151">
    <property type="entry name" value="FabD/lysophospholipase-like"/>
    <property type="match status" value="1"/>
</dbReference>
<dbReference type="SUPFAM" id="SSF53901">
    <property type="entry name" value="Thiolase-like"/>
    <property type="match status" value="1"/>
</dbReference>
<reference evidence="5 6" key="1">
    <citation type="journal article" date="2014" name="BMC Genomics">
        <title>Complete genome sequence of producer of the glycopeptide antibiotic Aculeximycin Kutzneria albida DSM 43870T, a representative of minor genus of Pseudonocardiaceae.</title>
        <authorList>
            <person name="Rebets Y."/>
            <person name="Tokovenko B."/>
            <person name="Lushchyk I."/>
            <person name="Ruckert C."/>
            <person name="Zaburannyi N."/>
            <person name="Bechthold A."/>
            <person name="Kalinowski J."/>
            <person name="Luzhetskyy A."/>
        </authorList>
    </citation>
    <scope>NUCLEOTIDE SEQUENCE [LARGE SCALE GENOMIC DNA]</scope>
    <source>
        <strain evidence="5">DSM 43870</strain>
    </source>
</reference>
<dbReference type="InterPro" id="IPR016035">
    <property type="entry name" value="Acyl_Trfase/lysoPLipase"/>
</dbReference>
<dbReference type="PROSITE" id="PS52004">
    <property type="entry name" value="KS3_2"/>
    <property type="match status" value="1"/>
</dbReference>
<dbReference type="GO" id="GO:0008897">
    <property type="term" value="F:holo-[acyl-carrier-protein] synthase activity"/>
    <property type="evidence" value="ECO:0007669"/>
    <property type="project" value="InterPro"/>
</dbReference>
<proteinExistence type="predicted"/>
<evidence type="ECO:0000313" key="5">
    <source>
        <dbReference type="EMBL" id="AHI01812.1"/>
    </source>
</evidence>
<dbReference type="STRING" id="1449976.KALB_8455"/>